<feature type="chain" id="PRO_5017228638" evidence="1">
    <location>
        <begin position="31"/>
        <end position="237"/>
    </location>
</feature>
<dbReference type="AlphaFoldDB" id="A0A399SVL5"/>
<comment type="caution">
    <text evidence="3">The sequence shown here is derived from an EMBL/GenBank/DDBJ whole genome shotgun (WGS) entry which is preliminary data.</text>
</comment>
<dbReference type="PANTHER" id="PTHR30383">
    <property type="entry name" value="THIOESTERASE 1/PROTEASE 1/LYSOPHOSPHOLIPASE L1"/>
    <property type="match status" value="1"/>
</dbReference>
<dbReference type="Proteomes" id="UP000265926">
    <property type="component" value="Unassembled WGS sequence"/>
</dbReference>
<keyword evidence="1" id="KW-0732">Signal</keyword>
<dbReference type="GO" id="GO:0004622">
    <property type="term" value="F:phosphatidylcholine lysophospholipase activity"/>
    <property type="evidence" value="ECO:0007669"/>
    <property type="project" value="TreeGrafter"/>
</dbReference>
<evidence type="ECO:0000313" key="3">
    <source>
        <dbReference type="EMBL" id="RIJ46115.1"/>
    </source>
</evidence>
<evidence type="ECO:0000256" key="1">
    <source>
        <dbReference type="SAM" id="SignalP"/>
    </source>
</evidence>
<dbReference type="InterPro" id="IPR036514">
    <property type="entry name" value="SGNH_hydro_sf"/>
</dbReference>
<dbReference type="EMBL" id="QWGR01000017">
    <property type="protein sequence ID" value="RIJ46115.1"/>
    <property type="molecule type" value="Genomic_DNA"/>
</dbReference>
<name>A0A399SVL5_9BACT</name>
<feature type="signal peptide" evidence="1">
    <location>
        <begin position="1"/>
        <end position="30"/>
    </location>
</feature>
<reference evidence="3 4" key="1">
    <citation type="submission" date="2018-08" db="EMBL/GenBank/DDBJ databases">
        <title>Pallidiluteibacterium maritimus gen. nov., sp. nov., isolated from coastal sediment.</title>
        <authorList>
            <person name="Zhou L.Y."/>
        </authorList>
    </citation>
    <scope>NUCLEOTIDE SEQUENCE [LARGE SCALE GENOMIC DNA]</scope>
    <source>
        <strain evidence="3 4">XSD2</strain>
    </source>
</reference>
<evidence type="ECO:0000259" key="2">
    <source>
        <dbReference type="Pfam" id="PF13472"/>
    </source>
</evidence>
<dbReference type="OrthoDB" id="9805821at2"/>
<dbReference type="InterPro" id="IPR013830">
    <property type="entry name" value="SGNH_hydro"/>
</dbReference>
<dbReference type="Gene3D" id="3.40.50.1110">
    <property type="entry name" value="SGNH hydrolase"/>
    <property type="match status" value="1"/>
</dbReference>
<protein>
    <submittedName>
        <fullName evidence="3">GDSL family lipase</fullName>
    </submittedName>
</protein>
<dbReference type="InterPro" id="IPR051532">
    <property type="entry name" value="Ester_Hydrolysis_Enzymes"/>
</dbReference>
<accession>A0A399SVL5</accession>
<feature type="domain" description="SGNH hydrolase-type esterase" evidence="2">
    <location>
        <begin position="64"/>
        <end position="223"/>
    </location>
</feature>
<dbReference type="RefSeq" id="WP_119439865.1">
    <property type="nucleotide sequence ID" value="NZ_QWGR01000017.1"/>
</dbReference>
<organism evidence="3 4">
    <name type="scientific">Maribellus luteus</name>
    <dbReference type="NCBI Taxonomy" id="2305463"/>
    <lineage>
        <taxon>Bacteria</taxon>
        <taxon>Pseudomonadati</taxon>
        <taxon>Bacteroidota</taxon>
        <taxon>Bacteroidia</taxon>
        <taxon>Marinilabiliales</taxon>
        <taxon>Prolixibacteraceae</taxon>
        <taxon>Maribellus</taxon>
    </lineage>
</organism>
<sequence length="237" mass="26924">MKKFKTQRIAFLLFGIMLAAGTLFSETSTAQNPLPYDTTYTFDHYKKLRAFYESLPNAKNEIVFLGNSITERGNWNELFKNKNIVNRGIGGDVCFGVLSRIDEVVASKPKTIFLMIGINDIGRSVPVEVIAGKIREIIQAVKTQSPKTKLYLQSVLPINEKVIWFDYMKNKSDKIALLNELLKPIAAEERIPYLDLYSEFADEHGQLLPPYTADGIHLTAAGYLKWREVFQQEGIKL</sequence>
<keyword evidence="4" id="KW-1185">Reference proteome</keyword>
<evidence type="ECO:0000313" key="4">
    <source>
        <dbReference type="Proteomes" id="UP000265926"/>
    </source>
</evidence>
<dbReference type="PANTHER" id="PTHR30383:SF5">
    <property type="entry name" value="SGNH HYDROLASE-TYPE ESTERASE DOMAIN-CONTAINING PROTEIN"/>
    <property type="match status" value="1"/>
</dbReference>
<gene>
    <name evidence="3" type="ORF">D1614_20530</name>
</gene>
<dbReference type="Pfam" id="PF13472">
    <property type="entry name" value="Lipase_GDSL_2"/>
    <property type="match status" value="1"/>
</dbReference>
<dbReference type="SUPFAM" id="SSF52266">
    <property type="entry name" value="SGNH hydrolase"/>
    <property type="match status" value="1"/>
</dbReference>
<proteinExistence type="predicted"/>